<feature type="compositionally biased region" description="Low complexity" evidence="1">
    <location>
        <begin position="113"/>
        <end position="124"/>
    </location>
</feature>
<gene>
    <name evidence="2" type="ORF">UFOVP298_17</name>
    <name evidence="3" type="ORF">UFOVP572_22</name>
</gene>
<evidence type="ECO:0000256" key="1">
    <source>
        <dbReference type="SAM" id="MobiDB-lite"/>
    </source>
</evidence>
<feature type="compositionally biased region" description="Pro residues" evidence="1">
    <location>
        <begin position="148"/>
        <end position="179"/>
    </location>
</feature>
<feature type="region of interest" description="Disordered" evidence="1">
    <location>
        <begin position="113"/>
        <end position="186"/>
    </location>
</feature>
<reference evidence="3" key="1">
    <citation type="submission" date="2020-04" db="EMBL/GenBank/DDBJ databases">
        <authorList>
            <person name="Chiriac C."/>
            <person name="Salcher M."/>
            <person name="Ghai R."/>
            <person name="Kavagutti S V."/>
        </authorList>
    </citation>
    <scope>NUCLEOTIDE SEQUENCE</scope>
</reference>
<evidence type="ECO:0000313" key="2">
    <source>
        <dbReference type="EMBL" id="CAB4136099.1"/>
    </source>
</evidence>
<proteinExistence type="predicted"/>
<name>A0A6J5MUZ3_9CAUD</name>
<sequence length="917" mass="96677">MATREQLYQAFYAAKEAGDQDGSQVILDEIKRTHNIKQEQVAYKDQQESLKADIERAIVAANKAQADRDVYALTLELNKVNKNIRGVQDSIYRNEDVAKWGGDVEPYGPAAEAAAARAAAPQEAVPGEPSAPAPADVQAQAQAQPQPQAQPVPAPASAPAPVPAAAPAPPQPGPAPAQPAPGSSVPIDLGVEFENAPPGFLESPAPIIRGAAPTVGPLLLGAGVGALLTRSPAGAGLGARAASVYTLLADPIVMAANAVLGTRVKTNTEAWNTILDKLDIPRSESNADKLLEAITAGGVSMVSSVGTGQLLKKASHPIAQAIGKFLAANPKQQVVAGMGAGAGSELAGQAIELGENVTGEQLPEGLKTAARLTGGLVGGVTGAIAGKPRSFVPREPTVPGMTQAAAKAAVAEAEVAGRPLMTSDVYPPSSLAGKKWQRRTEGYWLGTNAQRAASQEGRKVLAQEIMSDFGASVDSTALNDVMASLNSKRAADLAAYSSQKNSILNTVASTATPMNVGELRRTLKTINDEIKALNNANRVINAPAVQKLRDFKSGLLGDEILDPVTGAIVGYKGKSIIDVDANLKLIGESLAKDPSLAHIKSSFQKVTQRVYTSLKKDVRNYIEVSEGPAAARSWQEANYNLREMIKEQNVNVLRSVLKTGTATPENVAKILFSTKPSEVALLAKNLDPAGLQRAKAALISEAARRSNLLGTDASLSVFVKEVEKLGKQIGIIFTPADKQLLQGKIDYLKLTARSGEFALDPATGARLEQGGAMALLVTLLGPAKGMAAAASPGLIGRAYESALTRKLLMSLPKLKAGSPEQFSALRRIKESLLLDERNQVMEGLSKEQLTFKPENTRTEQFPEGQGIGFIDDQTGYQILNTVDGRFGLFGRDNNLIEAFRTKEAAQKRAEQEIRKNK</sequence>
<dbReference type="EMBL" id="LR796552">
    <property type="protein sequence ID" value="CAB4150734.1"/>
    <property type="molecule type" value="Genomic_DNA"/>
</dbReference>
<organism evidence="3">
    <name type="scientific">uncultured Caudovirales phage</name>
    <dbReference type="NCBI Taxonomy" id="2100421"/>
    <lineage>
        <taxon>Viruses</taxon>
        <taxon>Duplodnaviria</taxon>
        <taxon>Heunggongvirae</taxon>
        <taxon>Uroviricota</taxon>
        <taxon>Caudoviricetes</taxon>
        <taxon>Peduoviridae</taxon>
        <taxon>Maltschvirus</taxon>
        <taxon>Maltschvirus maltsch</taxon>
    </lineage>
</organism>
<accession>A0A6J5MUZ3</accession>
<feature type="compositionally biased region" description="Low complexity" evidence="1">
    <location>
        <begin position="133"/>
        <end position="147"/>
    </location>
</feature>
<dbReference type="EMBL" id="LR796309">
    <property type="protein sequence ID" value="CAB4136099.1"/>
    <property type="molecule type" value="Genomic_DNA"/>
</dbReference>
<protein>
    <submittedName>
        <fullName evidence="3">Uncharacterized protein</fullName>
    </submittedName>
</protein>
<evidence type="ECO:0000313" key="3">
    <source>
        <dbReference type="EMBL" id="CAB4150734.1"/>
    </source>
</evidence>